<evidence type="ECO:0000313" key="1">
    <source>
        <dbReference type="EMBL" id="CAA2940899.1"/>
    </source>
</evidence>
<dbReference type="AlphaFoldDB" id="A0A8S0PCV9"/>
<accession>A0A8S0PCV9</accession>
<evidence type="ECO:0000313" key="2">
    <source>
        <dbReference type="Proteomes" id="UP000594638"/>
    </source>
</evidence>
<comment type="caution">
    <text evidence="1">The sequence shown here is derived from an EMBL/GenBank/DDBJ whole genome shotgun (WGS) entry which is preliminary data.</text>
</comment>
<keyword evidence="2" id="KW-1185">Reference proteome</keyword>
<dbReference type="OrthoDB" id="10265988at2759"/>
<gene>
    <name evidence="1" type="ORF">OLEA9_A069225</name>
</gene>
<dbReference type="Proteomes" id="UP000594638">
    <property type="component" value="Unassembled WGS sequence"/>
</dbReference>
<proteinExistence type="predicted"/>
<protein>
    <submittedName>
        <fullName evidence="1">Uncharacterized protein</fullName>
    </submittedName>
</protein>
<organism evidence="1 2">
    <name type="scientific">Olea europaea subsp. europaea</name>
    <dbReference type="NCBI Taxonomy" id="158383"/>
    <lineage>
        <taxon>Eukaryota</taxon>
        <taxon>Viridiplantae</taxon>
        <taxon>Streptophyta</taxon>
        <taxon>Embryophyta</taxon>
        <taxon>Tracheophyta</taxon>
        <taxon>Spermatophyta</taxon>
        <taxon>Magnoliopsida</taxon>
        <taxon>eudicotyledons</taxon>
        <taxon>Gunneridae</taxon>
        <taxon>Pentapetalae</taxon>
        <taxon>asterids</taxon>
        <taxon>lamiids</taxon>
        <taxon>Lamiales</taxon>
        <taxon>Oleaceae</taxon>
        <taxon>Oleeae</taxon>
        <taxon>Olea</taxon>
    </lineage>
</organism>
<name>A0A8S0PCV9_OLEEU</name>
<dbReference type="EMBL" id="CACTIH010000047">
    <property type="protein sequence ID" value="CAA2940899.1"/>
    <property type="molecule type" value="Genomic_DNA"/>
</dbReference>
<reference evidence="1 2" key="1">
    <citation type="submission" date="2019-12" db="EMBL/GenBank/DDBJ databases">
        <authorList>
            <person name="Alioto T."/>
            <person name="Alioto T."/>
            <person name="Gomez Garrido J."/>
        </authorList>
    </citation>
    <scope>NUCLEOTIDE SEQUENCE [LARGE SCALE GENOMIC DNA]</scope>
</reference>
<sequence>MELIKKVTTITAIPNLLTSFRALTNLFKRLCFHDLLQFHRMEMLEGLVRRIELDFVIVSIAKASKSSKDANIVEVGADIELVAKEI</sequence>
<dbReference type="Gramene" id="OE9A069225T1">
    <property type="protein sequence ID" value="OE9A069225C1"/>
    <property type="gene ID" value="OE9A069225"/>
</dbReference>